<feature type="compositionally biased region" description="Basic residues" evidence="1">
    <location>
        <begin position="13"/>
        <end position="23"/>
    </location>
</feature>
<comment type="caution">
    <text evidence="2">The sequence shown here is derived from an EMBL/GenBank/DDBJ whole genome shotgun (WGS) entry which is preliminary data.</text>
</comment>
<name>A0A9N9UX61_9HYPO</name>
<organism evidence="2 3">
    <name type="scientific">Clonostachys byssicola</name>
    <dbReference type="NCBI Taxonomy" id="160290"/>
    <lineage>
        <taxon>Eukaryota</taxon>
        <taxon>Fungi</taxon>
        <taxon>Dikarya</taxon>
        <taxon>Ascomycota</taxon>
        <taxon>Pezizomycotina</taxon>
        <taxon>Sordariomycetes</taxon>
        <taxon>Hypocreomycetidae</taxon>
        <taxon>Hypocreales</taxon>
        <taxon>Bionectriaceae</taxon>
        <taxon>Clonostachys</taxon>
    </lineage>
</organism>
<reference evidence="2" key="1">
    <citation type="submission" date="2021-10" db="EMBL/GenBank/DDBJ databases">
        <authorList>
            <person name="Piombo E."/>
        </authorList>
    </citation>
    <scope>NUCLEOTIDE SEQUENCE</scope>
</reference>
<dbReference type="EMBL" id="CABFNO020001568">
    <property type="protein sequence ID" value="CAH0005036.1"/>
    <property type="molecule type" value="Genomic_DNA"/>
</dbReference>
<dbReference type="Proteomes" id="UP000754883">
    <property type="component" value="Unassembled WGS sequence"/>
</dbReference>
<evidence type="ECO:0000313" key="3">
    <source>
        <dbReference type="Proteomes" id="UP000754883"/>
    </source>
</evidence>
<evidence type="ECO:0000313" key="2">
    <source>
        <dbReference type="EMBL" id="CAH0005036.1"/>
    </source>
</evidence>
<evidence type="ECO:0000256" key="1">
    <source>
        <dbReference type="SAM" id="MobiDB-lite"/>
    </source>
</evidence>
<protein>
    <submittedName>
        <fullName evidence="2">Uncharacterized protein</fullName>
    </submittedName>
</protein>
<sequence>MPQVLSPPISTARQRRTKTHKQLKKEDVNGPTQIHVEKCAESVAPNRTQKQLDHKPPQRS</sequence>
<dbReference type="AlphaFoldDB" id="A0A9N9UX61"/>
<gene>
    <name evidence="2" type="ORF">CBYS24578_00005822</name>
</gene>
<keyword evidence="3" id="KW-1185">Reference proteome</keyword>
<proteinExistence type="predicted"/>
<feature type="region of interest" description="Disordered" evidence="1">
    <location>
        <begin position="1"/>
        <end position="60"/>
    </location>
</feature>
<feature type="compositionally biased region" description="Basic and acidic residues" evidence="1">
    <location>
        <begin position="50"/>
        <end position="60"/>
    </location>
</feature>
<accession>A0A9N9UX61</accession>